<evidence type="ECO:0000259" key="3">
    <source>
        <dbReference type="PROSITE" id="PS50043"/>
    </source>
</evidence>
<dbReference type="SUPFAM" id="SSF52540">
    <property type="entry name" value="P-loop containing nucleoside triphosphate hydrolases"/>
    <property type="match status" value="1"/>
</dbReference>
<dbReference type="Gene3D" id="1.10.10.10">
    <property type="entry name" value="Winged helix-like DNA-binding domain superfamily/Winged helix DNA-binding domain"/>
    <property type="match status" value="1"/>
</dbReference>
<dbReference type="AlphaFoldDB" id="A0A941EF42"/>
<accession>A0A941EF42</accession>
<reference evidence="4" key="1">
    <citation type="submission" date="2021-04" db="EMBL/GenBank/DDBJ databases">
        <title>Genome based classification of Actinospica acidithermotolerans sp. nov., an actinobacterium isolated from an Indonesian hot spring.</title>
        <authorList>
            <person name="Kusuma A.B."/>
            <person name="Putra K.E."/>
            <person name="Nafisah S."/>
            <person name="Loh J."/>
            <person name="Nouioui I."/>
            <person name="Goodfellow M."/>
        </authorList>
    </citation>
    <scope>NUCLEOTIDE SEQUENCE</scope>
    <source>
        <strain evidence="4">MGRD01-02</strain>
    </source>
</reference>
<evidence type="ECO:0000313" key="5">
    <source>
        <dbReference type="Proteomes" id="UP000676325"/>
    </source>
</evidence>
<feature type="domain" description="HTH luxR-type" evidence="3">
    <location>
        <begin position="784"/>
        <end position="846"/>
    </location>
</feature>
<keyword evidence="5" id="KW-1185">Reference proteome</keyword>
<name>A0A941EF42_9ACTN</name>
<dbReference type="Pfam" id="PF00196">
    <property type="entry name" value="GerE"/>
    <property type="match status" value="1"/>
</dbReference>
<dbReference type="GO" id="GO:0003677">
    <property type="term" value="F:DNA binding"/>
    <property type="evidence" value="ECO:0007669"/>
    <property type="project" value="InterPro"/>
</dbReference>
<sequence length="846" mass="91687">MSVLRDGLLVGRDGEVSLLRGLVAAVRSGRGGIALIEGEPGIGKTALLAEVARRASAAGVPALWISGVPGTEPDLRDRTRPVLVVFDDLHAADDATLDLWRRLAAATEDSPTLVVGARRLVPRRPSVDRLREGAVVIPLSGLDPEHVAALAGPDDRDRLQAAGGNPRYIRELMEGPTLAGPVAEKLGYLTPRTLEVLHGAALLGDPFSVADLSLITAFSPIELVPVIDEALAAGLIEPAEHQLRFRHAAIRRALYDATPPERRTALHLVTAWVLMATGAQPERVARHLLDSGDSPSEAWEADWLAAHAETLMRREPGTAAAILERVLHGLDPADPRRAEFEDSLADADFRLFRFEAAARIARQNIARSTDPERIGRNTWLLGYSLLRLRRLDDVLRELDEASARPGVTERWLARYAALRAVAFGGCEQLERARDAARDALAAGRRAQDPMAIGYALHAQSYVTIAADHDDAAAATLIDRAMAVVLDDPNLFDLRLLLWCNRLAVGFEVGDPAEELMDWARQMLVTAETSGLPRLNTLRLLVAEVAFELGLWDEATDILDLISDHEIATAATRHAILAQLAARRDDPEQARQALTTMREAWATGAQTEYGRVFTLAAEAFEHERECAPEAALEMLAVCLRLGRPNHPLRYRLLPALSRLALAGGDKALALDAARAAETDAGAGSITRRRATDLWCRGLLDADPAPILEAADLLREAGLLPAHGNALEDAAELFARARDTSRARTTLVEALDVYEELGAAWDARRATSRLRANGVRLRTVAGGRRAVSGPESLTETERKVADLVAEGLSNPDIADRLNLSRRTVESHVSRILAKLGAASRVEVKNHLA</sequence>
<dbReference type="GO" id="GO:0005524">
    <property type="term" value="F:ATP binding"/>
    <property type="evidence" value="ECO:0007669"/>
    <property type="project" value="UniProtKB-KW"/>
</dbReference>
<dbReference type="RefSeq" id="WP_212520525.1">
    <property type="nucleotide sequence ID" value="NZ_JAGSOH010000084.1"/>
</dbReference>
<dbReference type="EMBL" id="JAGSOH010000084">
    <property type="protein sequence ID" value="MBR7829390.1"/>
    <property type="molecule type" value="Genomic_DNA"/>
</dbReference>
<dbReference type="InterPro" id="IPR016032">
    <property type="entry name" value="Sig_transdc_resp-reg_C-effctor"/>
</dbReference>
<keyword evidence="1" id="KW-0547">Nucleotide-binding</keyword>
<comment type="caution">
    <text evidence="4">The sequence shown here is derived from an EMBL/GenBank/DDBJ whole genome shotgun (WGS) entry which is preliminary data.</text>
</comment>
<keyword evidence="2" id="KW-0067">ATP-binding</keyword>
<dbReference type="InterPro" id="IPR000792">
    <property type="entry name" value="Tscrpt_reg_LuxR_C"/>
</dbReference>
<dbReference type="GO" id="GO:0005737">
    <property type="term" value="C:cytoplasm"/>
    <property type="evidence" value="ECO:0007669"/>
    <property type="project" value="TreeGrafter"/>
</dbReference>
<dbReference type="InterPro" id="IPR036388">
    <property type="entry name" value="WH-like_DNA-bd_sf"/>
</dbReference>
<dbReference type="PROSITE" id="PS50043">
    <property type="entry name" value="HTH_LUXR_2"/>
    <property type="match status" value="1"/>
</dbReference>
<dbReference type="SMART" id="SM00421">
    <property type="entry name" value="HTH_LUXR"/>
    <property type="match status" value="1"/>
</dbReference>
<dbReference type="PRINTS" id="PR00038">
    <property type="entry name" value="HTHLUXR"/>
</dbReference>
<dbReference type="SUPFAM" id="SSF46894">
    <property type="entry name" value="C-terminal effector domain of the bipartite response regulators"/>
    <property type="match status" value="1"/>
</dbReference>
<dbReference type="GO" id="GO:0006355">
    <property type="term" value="P:regulation of DNA-templated transcription"/>
    <property type="evidence" value="ECO:0007669"/>
    <property type="project" value="InterPro"/>
</dbReference>
<dbReference type="InterPro" id="IPR027417">
    <property type="entry name" value="P-loop_NTPase"/>
</dbReference>
<dbReference type="PANTHER" id="PTHR16305">
    <property type="entry name" value="TESTICULAR SOLUBLE ADENYLYL CYCLASE"/>
    <property type="match status" value="1"/>
</dbReference>
<gene>
    <name evidence="4" type="ORF">KDK95_23995</name>
</gene>
<evidence type="ECO:0000313" key="4">
    <source>
        <dbReference type="EMBL" id="MBR7829390.1"/>
    </source>
</evidence>
<proteinExistence type="predicted"/>
<dbReference type="CDD" id="cd06170">
    <property type="entry name" value="LuxR_C_like"/>
    <property type="match status" value="1"/>
</dbReference>
<dbReference type="PANTHER" id="PTHR16305:SF35">
    <property type="entry name" value="TRANSCRIPTIONAL ACTIVATOR DOMAIN"/>
    <property type="match status" value="1"/>
</dbReference>
<dbReference type="Proteomes" id="UP000676325">
    <property type="component" value="Unassembled WGS sequence"/>
</dbReference>
<evidence type="ECO:0000256" key="1">
    <source>
        <dbReference type="ARBA" id="ARBA00022741"/>
    </source>
</evidence>
<dbReference type="InterPro" id="IPR041664">
    <property type="entry name" value="AAA_16"/>
</dbReference>
<organism evidence="4 5">
    <name type="scientific">Actinospica acidithermotolerans</name>
    <dbReference type="NCBI Taxonomy" id="2828514"/>
    <lineage>
        <taxon>Bacteria</taxon>
        <taxon>Bacillati</taxon>
        <taxon>Actinomycetota</taxon>
        <taxon>Actinomycetes</taxon>
        <taxon>Catenulisporales</taxon>
        <taxon>Actinospicaceae</taxon>
        <taxon>Actinospica</taxon>
    </lineage>
</organism>
<dbReference type="Pfam" id="PF13191">
    <property type="entry name" value="AAA_16"/>
    <property type="match status" value="1"/>
</dbReference>
<protein>
    <submittedName>
        <fullName evidence="4">AAA family ATPase</fullName>
    </submittedName>
</protein>
<dbReference type="GO" id="GO:0004016">
    <property type="term" value="F:adenylate cyclase activity"/>
    <property type="evidence" value="ECO:0007669"/>
    <property type="project" value="TreeGrafter"/>
</dbReference>
<dbReference type="PROSITE" id="PS00622">
    <property type="entry name" value="HTH_LUXR_1"/>
    <property type="match status" value="1"/>
</dbReference>
<evidence type="ECO:0000256" key="2">
    <source>
        <dbReference type="ARBA" id="ARBA00022840"/>
    </source>
</evidence>